<feature type="region of interest" description="Disordered" evidence="1">
    <location>
        <begin position="1055"/>
        <end position="1154"/>
    </location>
</feature>
<feature type="compositionally biased region" description="Gly residues" evidence="1">
    <location>
        <begin position="829"/>
        <end position="844"/>
    </location>
</feature>
<evidence type="ECO:0000313" key="2">
    <source>
        <dbReference type="EMBL" id="CEM45957.1"/>
    </source>
</evidence>
<feature type="compositionally biased region" description="Basic and acidic residues" evidence="1">
    <location>
        <begin position="957"/>
        <end position="987"/>
    </location>
</feature>
<dbReference type="SUPFAM" id="SSF50978">
    <property type="entry name" value="WD40 repeat-like"/>
    <property type="match status" value="1"/>
</dbReference>
<feature type="region of interest" description="Disordered" evidence="1">
    <location>
        <begin position="171"/>
        <end position="203"/>
    </location>
</feature>
<feature type="compositionally biased region" description="Low complexity" evidence="1">
    <location>
        <begin position="811"/>
        <end position="828"/>
    </location>
</feature>
<dbReference type="Gene3D" id="2.130.10.10">
    <property type="entry name" value="YVTN repeat-like/Quinoprotein amine dehydrogenase"/>
    <property type="match status" value="1"/>
</dbReference>
<feature type="region of interest" description="Disordered" evidence="1">
    <location>
        <begin position="649"/>
        <end position="741"/>
    </location>
</feature>
<protein>
    <submittedName>
        <fullName evidence="2">Uncharacterized protein</fullName>
    </submittedName>
</protein>
<feature type="region of interest" description="Disordered" evidence="1">
    <location>
        <begin position="1225"/>
        <end position="1245"/>
    </location>
</feature>
<dbReference type="SMART" id="SM00320">
    <property type="entry name" value="WD40"/>
    <property type="match status" value="2"/>
</dbReference>
<name>A0A0G4HP30_9ALVE</name>
<feature type="compositionally biased region" description="Basic and acidic residues" evidence="1">
    <location>
        <begin position="862"/>
        <end position="894"/>
    </location>
</feature>
<feature type="region of interest" description="Disordered" evidence="1">
    <location>
        <begin position="53"/>
        <end position="78"/>
    </location>
</feature>
<dbReference type="InterPro" id="IPR015943">
    <property type="entry name" value="WD40/YVTN_repeat-like_dom_sf"/>
</dbReference>
<feature type="compositionally biased region" description="Basic and acidic residues" evidence="1">
    <location>
        <begin position="903"/>
        <end position="918"/>
    </location>
</feature>
<dbReference type="Pfam" id="PF00400">
    <property type="entry name" value="WD40"/>
    <property type="match status" value="1"/>
</dbReference>
<dbReference type="VEuPathDB" id="CryptoDB:Cvel_1221"/>
<dbReference type="InterPro" id="IPR036322">
    <property type="entry name" value="WD40_repeat_dom_sf"/>
</dbReference>
<sequence length="1440" mass="153359">MQGTGGGYKLKTLFLAPHAFFQVFANNPTQDVLVSTMNGRLYLWDLKGQANQMGEGADAGDETKPKPPSLIFPSPESNAEPLHRGLVSSLFAFSASEHGPAFFLSGGEDGRVRSWSLRLDRNGDFLDVLSHDSAVTGIEVLKVHEDGPLQGMPRLWLTASLDGTVRLWEQQKESAEGGKGENDSDTEANGEESGRKKESGDMQKPILPTQVIVHKQKASVANQPAKGVLSLGLLPSSLSTRIAPQIVNPFSRISGNAFAPPQTNNGVNGPGSGGGDSPTASAAASADVPADFFSLCEDGCVRVFSARPEWISEESHEVTASAVGEGSSLQPRRRFRTTRHWTSEFFSVGAAVERLGRDLRIAVEICTPEPRAAAVCYGFVDAATPTEVGKAPFWGPGRVPGVMRCRESYREELTYPAPTANPEAIPPHAHVRKDMRRAELEIPERDLPPMWSSRRMRFFFHGPAGCVRSLPGDRDFEIEVPPPFISQTFSRLEIPIHPCAPPLHMALKVDLESRVEMGWEKRRVTVSTEVRGDPRALSALHLLVGHVENSPTEENRAESGKRLFFPSAGRSEKKEFEFSVRRKALFYAGPGPVAECSPFFSSSSLRQFDFEKTGELKFFLTKTNGKQILDRNAREFACPVPLKSPQITAGEAVKSSIRGAVPPPTPPHEMLEGGSLPASPLDEASPAASSVARSPMDVNANHPHFHSHTHSAASSPYNHKHQQGNTPSHYAQQQRESAFAPTPAESLRVAVNGAAAAARSGSGGNGPGSHVNGPRGPQRGLPESGQGTPNSKTEFALPPGSADSSLFPPLSQSISGATSTSAGSVQMNGGAGGQGPSGGRGQGRGVSSSSSSGAYRGGGGDLDQRERGEHSSSHSGERMFREPNGEIMRGEREYGGYGYGYGRGRDRYEGGREREREASHHHHHSRGEGGGRGGRPEPSHSLPLTAFLRGALPASLSEKEKEKEKEKDAKESQQKERGTDKEKEKRPGISAETIQTKGERITAAVAASGSKEGKLQEAETIAVRVGEDTDIYVKPTECTPEESQTSSMRILNRISNATTSIPSDTPPFHSEDQKTEPAPSDRIEESPLTLNPPKGSIEGGETQTEGAGHSPIPTAGGKEENTALTENPLTTDTGEGRTEEGTQSFHPQKDIPTNGLAESFSLRMYHAAANDPAVNEGGSLPHPVGVPIRLEDGDGEIPPAAEEGLPLVASSFENDTTNTRMPRAVSISSMPFPPPSASASAEPEGADKTLLDISSVCPVESESVHGGHAEGDKLLRASCDSITQKLILAALHSGTTSETEEGEATLTPPQDPIFGVDTEGDVEPSGSLLPPSFPHYLQQQHGRPPMKADSTLHASTDYGESSERQGGGGDFAWDVAGGRGVDFLGVDAVGSDVVISSESHDLGVGVGARVEMGDSEGQDGMVPAASPVAGWDLTWLDDDE</sequence>
<dbReference type="EMBL" id="CDMZ01003324">
    <property type="protein sequence ID" value="CEM45957.1"/>
    <property type="molecule type" value="Genomic_DNA"/>
</dbReference>
<feature type="compositionally biased region" description="Polar residues" evidence="1">
    <location>
        <begin position="723"/>
        <end position="736"/>
    </location>
</feature>
<feature type="compositionally biased region" description="Low complexity" evidence="1">
    <location>
        <begin position="684"/>
        <end position="695"/>
    </location>
</feature>
<feature type="region of interest" description="Disordered" evidence="1">
    <location>
        <begin position="257"/>
        <end position="282"/>
    </location>
</feature>
<proteinExistence type="predicted"/>
<feature type="compositionally biased region" description="Basic and acidic residues" evidence="1">
    <location>
        <begin position="192"/>
        <end position="201"/>
    </location>
</feature>
<feature type="compositionally biased region" description="Basic and acidic residues" evidence="1">
    <location>
        <begin position="1069"/>
        <end position="1085"/>
    </location>
</feature>
<feature type="compositionally biased region" description="Basic and acidic residues" evidence="1">
    <location>
        <begin position="171"/>
        <end position="182"/>
    </location>
</feature>
<feature type="region of interest" description="Disordered" evidence="1">
    <location>
        <begin position="1173"/>
        <end position="1201"/>
    </location>
</feature>
<gene>
    <name evidence="2" type="ORF">Cvel_1221</name>
</gene>
<accession>A0A0G4HP30</accession>
<feature type="region of interest" description="Disordered" evidence="1">
    <location>
        <begin position="1294"/>
        <end position="1370"/>
    </location>
</feature>
<dbReference type="InterPro" id="IPR001680">
    <property type="entry name" value="WD40_rpt"/>
</dbReference>
<feature type="compositionally biased region" description="Basic and acidic residues" evidence="1">
    <location>
        <begin position="926"/>
        <end position="938"/>
    </location>
</feature>
<reference evidence="2" key="1">
    <citation type="submission" date="2014-11" db="EMBL/GenBank/DDBJ databases">
        <authorList>
            <person name="Otto D Thomas"/>
            <person name="Naeem Raeece"/>
        </authorList>
    </citation>
    <scope>NUCLEOTIDE SEQUENCE</scope>
</reference>
<organism evidence="2">
    <name type="scientific">Chromera velia CCMP2878</name>
    <dbReference type="NCBI Taxonomy" id="1169474"/>
    <lineage>
        <taxon>Eukaryota</taxon>
        <taxon>Sar</taxon>
        <taxon>Alveolata</taxon>
        <taxon>Colpodellida</taxon>
        <taxon>Chromeraceae</taxon>
        <taxon>Chromera</taxon>
    </lineage>
</organism>
<feature type="region of interest" description="Disordered" evidence="1">
    <location>
        <begin position="755"/>
        <end position="998"/>
    </location>
</feature>
<feature type="compositionally biased region" description="Low complexity" evidence="1">
    <location>
        <begin position="845"/>
        <end position="854"/>
    </location>
</feature>
<evidence type="ECO:0000256" key="1">
    <source>
        <dbReference type="SAM" id="MobiDB-lite"/>
    </source>
</evidence>